<protein>
    <submittedName>
        <fullName evidence="1">cAMP factor (Cfa) domain protein</fullName>
    </submittedName>
</protein>
<reference evidence="1 2" key="1">
    <citation type="submission" date="2017-12" db="EMBL/GenBank/DDBJ databases">
        <title>Phylogenetic diversity of female urinary microbiome.</title>
        <authorList>
            <person name="Thomas-White K."/>
            <person name="Wolfe A.J."/>
        </authorList>
    </citation>
    <scope>NUCLEOTIDE SEQUENCE [LARGE SCALE GENOMIC DNA]</scope>
    <source>
        <strain evidence="1 2">UMB0119</strain>
    </source>
</reference>
<dbReference type="EMBL" id="PKGS01000001">
    <property type="protein sequence ID" value="PKZ17554.1"/>
    <property type="molecule type" value="Genomic_DNA"/>
</dbReference>
<evidence type="ECO:0000313" key="2">
    <source>
        <dbReference type="Proteomes" id="UP000234335"/>
    </source>
</evidence>
<comment type="caution">
    <text evidence="1">The sequence shown here is derived from an EMBL/GenBank/DDBJ whole genome shotgun (WGS) entry which is preliminary data.</text>
</comment>
<organism evidence="1 2">
    <name type="scientific">Anaerococcus octavius</name>
    <dbReference type="NCBI Taxonomy" id="54007"/>
    <lineage>
        <taxon>Bacteria</taxon>
        <taxon>Bacillati</taxon>
        <taxon>Bacillota</taxon>
        <taxon>Tissierellia</taxon>
        <taxon>Tissierellales</taxon>
        <taxon>Peptoniphilaceae</taxon>
        <taxon>Anaerococcus</taxon>
    </lineage>
</organism>
<dbReference type="Pfam" id="PF07373">
    <property type="entry name" value="CAMP_factor"/>
    <property type="match status" value="1"/>
</dbReference>
<sequence length="459" mass="52927">MSKKYKIFSTLTLATFLFTSVPFYYCSKSYAESMESASEESMEVSDIEKINEDYDLRLSDVELRQESSVLKGARIEGNKAYEIPLMSQAENELIELCEDRNINIPQGVNPENPQQFFYIGSVGVRIQLLRKVSQFINQMTTEYIYKIQEAHNKAAQISFEAIMIAINPFNGRKDVLNAIEKFDENAEKIKDYRDLTSGDQATIYVKRLMYKNIGQARRSQNKYFGKGTYGMRGKEEYIQNIYKNEVNDINKQVGQKITFGQLVELDARLKSATSSALLSSEIIANPKWISENINPEINKQNKLKAQYRSKISKEDYDAWQGFVKKLTDRKIERNPRYDRIAEACYDLWDFDGELIAKYPEILNKEVFGDFNLYIPNSYIEPYQVADIKWIVSPTFDKIPQGMQAQSSNIIIGFGAQQAHYGNYNSYVTNRSSLRDETITTNMDGSNPEMIYPDFTDPNN</sequence>
<gene>
    <name evidence="1" type="ORF">CYJ34_02235</name>
</gene>
<evidence type="ECO:0000313" key="1">
    <source>
        <dbReference type="EMBL" id="PKZ17554.1"/>
    </source>
</evidence>
<keyword evidence="2" id="KW-1185">Reference proteome</keyword>
<name>A0A2I1MBP9_9FIRM</name>
<dbReference type="RefSeq" id="WP_101539714.1">
    <property type="nucleotide sequence ID" value="NZ_PKGS01000001.1"/>
</dbReference>
<dbReference type="AlphaFoldDB" id="A0A2I1MBP9"/>
<proteinExistence type="predicted"/>
<accession>A0A2I1MBP9</accession>
<dbReference type="InterPro" id="IPR010860">
    <property type="entry name" value="CAMP_factor"/>
</dbReference>
<dbReference type="Proteomes" id="UP000234335">
    <property type="component" value="Unassembled WGS sequence"/>
</dbReference>